<dbReference type="Proteomes" id="UP000249340">
    <property type="component" value="Chromosome"/>
</dbReference>
<feature type="transmembrane region" description="Helical" evidence="6">
    <location>
        <begin position="102"/>
        <end position="125"/>
    </location>
</feature>
<keyword evidence="5 6" id="KW-0472">Membrane</keyword>
<evidence type="ECO:0000256" key="3">
    <source>
        <dbReference type="ARBA" id="ARBA00022692"/>
    </source>
</evidence>
<feature type="transmembrane region" description="Helical" evidence="6">
    <location>
        <begin position="132"/>
        <end position="150"/>
    </location>
</feature>
<dbReference type="InterPro" id="IPR000620">
    <property type="entry name" value="EamA_dom"/>
</dbReference>
<proteinExistence type="inferred from homology"/>
<feature type="transmembrane region" description="Helical" evidence="6">
    <location>
        <begin position="79"/>
        <end position="96"/>
    </location>
</feature>
<dbReference type="PANTHER" id="PTHR32322:SF2">
    <property type="entry name" value="EAMA DOMAIN-CONTAINING PROTEIN"/>
    <property type="match status" value="1"/>
</dbReference>
<feature type="transmembrane region" description="Helical" evidence="6">
    <location>
        <begin position="194"/>
        <end position="219"/>
    </location>
</feature>
<dbReference type="GO" id="GO:0016020">
    <property type="term" value="C:membrane"/>
    <property type="evidence" value="ECO:0007669"/>
    <property type="project" value="UniProtKB-SubCell"/>
</dbReference>
<dbReference type="SUPFAM" id="SSF103481">
    <property type="entry name" value="Multidrug resistance efflux transporter EmrE"/>
    <property type="match status" value="2"/>
</dbReference>
<dbReference type="RefSeq" id="WP_114914189.1">
    <property type="nucleotide sequence ID" value="NZ_CP031264.1"/>
</dbReference>
<keyword evidence="4 6" id="KW-1133">Transmembrane helix</keyword>
<evidence type="ECO:0000313" key="9">
    <source>
        <dbReference type="Proteomes" id="UP000249340"/>
    </source>
</evidence>
<feature type="transmembrane region" description="Helical" evidence="6">
    <location>
        <begin position="284"/>
        <end position="301"/>
    </location>
</feature>
<dbReference type="EMBL" id="CP031264">
    <property type="protein sequence ID" value="AXI76865.1"/>
    <property type="molecule type" value="Genomic_DNA"/>
</dbReference>
<evidence type="ECO:0000256" key="6">
    <source>
        <dbReference type="SAM" id="Phobius"/>
    </source>
</evidence>
<evidence type="ECO:0000259" key="7">
    <source>
        <dbReference type="Pfam" id="PF00892"/>
    </source>
</evidence>
<evidence type="ECO:0000313" key="8">
    <source>
        <dbReference type="EMBL" id="AXI76865.1"/>
    </source>
</evidence>
<dbReference type="KEGG" id="stri:C7M71_004750"/>
<feature type="transmembrane region" description="Helical" evidence="6">
    <location>
        <begin position="162"/>
        <end position="182"/>
    </location>
</feature>
<dbReference type="InterPro" id="IPR050638">
    <property type="entry name" value="AA-Vitamin_Transporters"/>
</dbReference>
<dbReference type="PANTHER" id="PTHR32322">
    <property type="entry name" value="INNER MEMBRANE TRANSPORTER"/>
    <property type="match status" value="1"/>
</dbReference>
<accession>A0A345ST10</accession>
<protein>
    <submittedName>
        <fullName evidence="8">DMT family transporter</fullName>
    </submittedName>
</protein>
<reference evidence="9" key="1">
    <citation type="submission" date="2018-07" db="EMBL/GenBank/DDBJ databases">
        <title>Streptacidiphilus bronchialis DSM 106435 chromosome.</title>
        <authorList>
            <person name="Batra D."/>
            <person name="Gulvik C.A."/>
        </authorList>
    </citation>
    <scope>NUCLEOTIDE SEQUENCE [LARGE SCALE GENOMIC DNA]</scope>
    <source>
        <strain evidence="9">DSM 106435</strain>
    </source>
</reference>
<comment type="similarity">
    <text evidence="2">Belongs to the EamA transporter family.</text>
</comment>
<dbReference type="Pfam" id="PF00892">
    <property type="entry name" value="EamA"/>
    <property type="match status" value="2"/>
</dbReference>
<comment type="subcellular location">
    <subcellularLocation>
        <location evidence="1">Membrane</location>
        <topology evidence="1">Multi-pass membrane protein</topology>
    </subcellularLocation>
</comment>
<evidence type="ECO:0000256" key="1">
    <source>
        <dbReference type="ARBA" id="ARBA00004141"/>
    </source>
</evidence>
<feature type="transmembrane region" description="Helical" evidence="6">
    <location>
        <begin position="261"/>
        <end position="278"/>
    </location>
</feature>
<keyword evidence="9" id="KW-1185">Reference proteome</keyword>
<feature type="transmembrane region" description="Helical" evidence="6">
    <location>
        <begin position="14"/>
        <end position="35"/>
    </location>
</feature>
<name>A0A345ST10_9ACTN</name>
<feature type="domain" description="EamA" evidence="7">
    <location>
        <begin position="12"/>
        <end position="148"/>
    </location>
</feature>
<evidence type="ECO:0000256" key="4">
    <source>
        <dbReference type="ARBA" id="ARBA00022989"/>
    </source>
</evidence>
<dbReference type="AlphaFoldDB" id="A0A345ST10"/>
<sequence length="323" mass="31490">MAHSHAALPVGRGLLYATVAAATWGTAGAAATALYRISGLGPLAVSFWRFALGAVLLLAARPLLGLGSRAVRRVLRPQLLAVGLGMAVFQTSYLAAVDLAGLAVGTAATMGAVPVLTAVGARLLLGERLGRAGGLTVALAVAGLLLLALGGSGGAASGRAPLAGFLCALLSAAGCASVNLLGQHRRGSAGSGEPYDAALAGFVVGAGLLLPVCAGGGLLPTGAHLERSLLLLGYLGAVPSALAYGLFFAAATVVRATTVSVLMMLEPLAALALGVVVFDERLTPAALAGTALLLSGIVVLARAERGGGGRPSAEGIGVAGPSS</sequence>
<evidence type="ECO:0000256" key="2">
    <source>
        <dbReference type="ARBA" id="ARBA00007362"/>
    </source>
</evidence>
<feature type="domain" description="EamA" evidence="7">
    <location>
        <begin position="163"/>
        <end position="300"/>
    </location>
</feature>
<gene>
    <name evidence="8" type="ORF">C7M71_004750</name>
</gene>
<feature type="transmembrane region" description="Helical" evidence="6">
    <location>
        <begin position="231"/>
        <end position="254"/>
    </location>
</feature>
<dbReference type="Gene3D" id="1.10.3730.20">
    <property type="match status" value="1"/>
</dbReference>
<keyword evidence="3 6" id="KW-0812">Transmembrane</keyword>
<organism evidence="8 9">
    <name type="scientific">Peterkaempfera bronchialis</name>
    <dbReference type="NCBI Taxonomy" id="2126346"/>
    <lineage>
        <taxon>Bacteria</taxon>
        <taxon>Bacillati</taxon>
        <taxon>Actinomycetota</taxon>
        <taxon>Actinomycetes</taxon>
        <taxon>Kitasatosporales</taxon>
        <taxon>Streptomycetaceae</taxon>
        <taxon>Peterkaempfera</taxon>
    </lineage>
</organism>
<evidence type="ECO:0000256" key="5">
    <source>
        <dbReference type="ARBA" id="ARBA00023136"/>
    </source>
</evidence>
<dbReference type="InterPro" id="IPR037185">
    <property type="entry name" value="EmrE-like"/>
</dbReference>
<feature type="transmembrane region" description="Helical" evidence="6">
    <location>
        <begin position="47"/>
        <end position="67"/>
    </location>
</feature>